<evidence type="ECO:0000313" key="9">
    <source>
        <dbReference type="Proteomes" id="UP001211907"/>
    </source>
</evidence>
<keyword evidence="1 4" id="KW-0479">Metal-binding</keyword>
<evidence type="ECO:0000313" key="8">
    <source>
        <dbReference type="EMBL" id="KAJ3094132.1"/>
    </source>
</evidence>
<comment type="caution">
    <text evidence="8">The sequence shown here is derived from an EMBL/GenBank/DDBJ whole genome shotgun (WGS) entry which is preliminary data.</text>
</comment>
<accession>A0AAD5SQP6</accession>
<evidence type="ECO:0000256" key="5">
    <source>
        <dbReference type="SAM" id="Coils"/>
    </source>
</evidence>
<sequence length="484" mass="52777">MQLFSSVVTHRNAANFSANGQRQALPQQLQLHENERKLQQVQLEDQRIQQIEYLHQQQLQQQQYQQQQILRQAQQEQQQQELQKQQTKMDEQQLQRQLQLQQIASISTSALLNVAPRLLKPGPPKNQNQIFATAETQEEQKLSSTMQTKTTNTATTIVTPEAVGKICSTNCTSNTAATACTNTVNTASAAATGCSNTATSNPLPPYKTVICRSYYSRGKCFRAEPEKCWFVHKVSEMRVPGDHNHHHQQQHNQQQLQLQQSVAKNNANTGNAISMVDDENCNTTASATLLIERLIGGSGRLTARQQGQQPQTTVPLLQLQLQQQKAKRLAVGDKGAAVGSSCFEKQSQLKGVAAEPATLSNACAKGQTAAVAIRERRGSTTKVSAGVVAKPMILASTVGAKGLGASTAAAATGTATATGEINAPPAPPPKPNPNATDPRLFKTEMCRFWEGSGGECRFGEGSHGFDELRRRRDDPESKLPAQNK</sequence>
<dbReference type="Gene3D" id="4.10.1000.10">
    <property type="entry name" value="Zinc finger, CCCH-type"/>
    <property type="match status" value="1"/>
</dbReference>
<name>A0AAD5SQP6_9FUNG</name>
<evidence type="ECO:0000259" key="7">
    <source>
        <dbReference type="PROSITE" id="PS50103"/>
    </source>
</evidence>
<evidence type="ECO:0000256" key="3">
    <source>
        <dbReference type="ARBA" id="ARBA00022833"/>
    </source>
</evidence>
<evidence type="ECO:0000256" key="2">
    <source>
        <dbReference type="ARBA" id="ARBA00022771"/>
    </source>
</evidence>
<dbReference type="SMART" id="SM00356">
    <property type="entry name" value="ZnF_C3H1"/>
    <property type="match status" value="2"/>
</dbReference>
<feature type="region of interest" description="Disordered" evidence="6">
    <location>
        <begin position="451"/>
        <end position="484"/>
    </location>
</feature>
<evidence type="ECO:0000256" key="1">
    <source>
        <dbReference type="ARBA" id="ARBA00022723"/>
    </source>
</evidence>
<evidence type="ECO:0000256" key="4">
    <source>
        <dbReference type="PROSITE-ProRule" id="PRU00723"/>
    </source>
</evidence>
<evidence type="ECO:0000256" key="6">
    <source>
        <dbReference type="SAM" id="MobiDB-lite"/>
    </source>
</evidence>
<organism evidence="8 9">
    <name type="scientific">Physocladia obscura</name>
    <dbReference type="NCBI Taxonomy" id="109957"/>
    <lineage>
        <taxon>Eukaryota</taxon>
        <taxon>Fungi</taxon>
        <taxon>Fungi incertae sedis</taxon>
        <taxon>Chytridiomycota</taxon>
        <taxon>Chytridiomycota incertae sedis</taxon>
        <taxon>Chytridiomycetes</taxon>
        <taxon>Chytridiales</taxon>
        <taxon>Chytriomycetaceae</taxon>
        <taxon>Physocladia</taxon>
    </lineage>
</organism>
<feature type="region of interest" description="Disordered" evidence="6">
    <location>
        <begin position="418"/>
        <end position="438"/>
    </location>
</feature>
<keyword evidence="2 4" id="KW-0863">Zinc-finger</keyword>
<dbReference type="InterPro" id="IPR036855">
    <property type="entry name" value="Znf_CCCH_sf"/>
</dbReference>
<dbReference type="EMBL" id="JADGJH010002908">
    <property type="protein sequence ID" value="KAJ3094132.1"/>
    <property type="molecule type" value="Genomic_DNA"/>
</dbReference>
<dbReference type="AlphaFoldDB" id="A0AAD5SQP6"/>
<feature type="coiled-coil region" evidence="5">
    <location>
        <begin position="29"/>
        <end position="97"/>
    </location>
</feature>
<feature type="domain" description="C3H1-type" evidence="7">
    <location>
        <begin position="440"/>
        <end position="460"/>
    </location>
</feature>
<gene>
    <name evidence="8" type="ORF">HK100_006260</name>
</gene>
<dbReference type="InterPro" id="IPR000571">
    <property type="entry name" value="Znf_CCCH"/>
</dbReference>
<feature type="zinc finger region" description="C3H1-type" evidence="4">
    <location>
        <begin position="205"/>
        <end position="235"/>
    </location>
</feature>
<dbReference type="Proteomes" id="UP001211907">
    <property type="component" value="Unassembled WGS sequence"/>
</dbReference>
<dbReference type="GO" id="GO:0008270">
    <property type="term" value="F:zinc ion binding"/>
    <property type="evidence" value="ECO:0007669"/>
    <property type="project" value="UniProtKB-KW"/>
</dbReference>
<dbReference type="SUPFAM" id="SSF90229">
    <property type="entry name" value="CCCH zinc finger"/>
    <property type="match status" value="1"/>
</dbReference>
<dbReference type="PROSITE" id="PS50103">
    <property type="entry name" value="ZF_C3H1"/>
    <property type="match status" value="2"/>
</dbReference>
<proteinExistence type="predicted"/>
<feature type="domain" description="C3H1-type" evidence="7">
    <location>
        <begin position="205"/>
        <end position="235"/>
    </location>
</feature>
<keyword evidence="9" id="KW-1185">Reference proteome</keyword>
<feature type="compositionally biased region" description="Basic and acidic residues" evidence="6">
    <location>
        <begin position="457"/>
        <end position="477"/>
    </location>
</feature>
<feature type="zinc finger region" description="C3H1-type" evidence="4">
    <location>
        <begin position="440"/>
        <end position="460"/>
    </location>
</feature>
<reference evidence="8" key="1">
    <citation type="submission" date="2020-05" db="EMBL/GenBank/DDBJ databases">
        <title>Phylogenomic resolution of chytrid fungi.</title>
        <authorList>
            <person name="Stajich J.E."/>
            <person name="Amses K."/>
            <person name="Simmons R."/>
            <person name="Seto K."/>
            <person name="Myers J."/>
            <person name="Bonds A."/>
            <person name="Quandt C.A."/>
            <person name="Barry K."/>
            <person name="Liu P."/>
            <person name="Grigoriev I."/>
            <person name="Longcore J.E."/>
            <person name="James T.Y."/>
        </authorList>
    </citation>
    <scope>NUCLEOTIDE SEQUENCE</scope>
    <source>
        <strain evidence="8">JEL0513</strain>
    </source>
</reference>
<protein>
    <recommendedName>
        <fullName evidence="7">C3H1-type domain-containing protein</fullName>
    </recommendedName>
</protein>
<keyword evidence="5" id="KW-0175">Coiled coil</keyword>
<keyword evidence="3 4" id="KW-0862">Zinc</keyword>